<sequence>MATMLMNKLKKLKNGIKATSEPNIPTSKTDLKPSKNKKNKQNYDEHDQMVVTSKRSNKHRSDFRINRYFQPQRVDQDILGYCQWLKNIWDSYEIVPYEILLLEMFMITYCGVKINELDTVLKTNRQKYVKLHHILLEYLVTLTKNEMFQPILLQRFLKMCRRNFTSQQKYNTYIVHIIQTPTVSRSGYFIDETTYDNWIMSRRRADVKKVTSKTQSHTIEGWLRMGKYVFVPEEFNSQVGMDGTEDVVAVKPENEEPIMTGLYGIKFTSLANSIVQSVTDPRYGWFIALNNYYNTTPIGLELPDVEYNSTLPHNCTIFYTSNRKPDKVGVRMYVDSQFYNENKNSQNCINITITPNATYLNSVKIMDDET</sequence>
<reference evidence="2" key="1">
    <citation type="journal article" date="2016" name="Evol. Bioinform. Online">
        <title>Twenty-five new viruses associated with the Drosophilidae (Diptera).</title>
        <authorList>
            <person name="Webster C.L."/>
            <person name="Longdon B."/>
            <person name="Lewis S.H."/>
            <person name="Obbard D.J."/>
        </authorList>
    </citation>
    <scope>NUCLEOTIDE SEQUENCE</scope>
    <source>
        <strain evidence="2">Dsub_PoolSeq5</strain>
    </source>
</reference>
<organism evidence="2">
    <name type="scientific">Grange virus</name>
    <dbReference type="NCBI Taxonomy" id="1807815"/>
    <lineage>
        <taxon>Viruses</taxon>
        <taxon>Riboviria</taxon>
        <taxon>Orthornavirae</taxon>
        <taxon>Duplornaviricota</taxon>
        <taxon>Resentoviricetes</taxon>
        <taxon>Reovirales</taxon>
    </lineage>
</organism>
<accession>A0A140HES3</accession>
<evidence type="ECO:0000313" key="2">
    <source>
        <dbReference type="EMBL" id="AMO03250.1"/>
    </source>
</evidence>
<protein>
    <submittedName>
        <fullName evidence="2">Uncharacterized protein</fullName>
    </submittedName>
</protein>
<name>A0A140HES3_9REOV</name>
<evidence type="ECO:0000256" key="1">
    <source>
        <dbReference type="SAM" id="MobiDB-lite"/>
    </source>
</evidence>
<feature type="region of interest" description="Disordered" evidence="1">
    <location>
        <begin position="16"/>
        <end position="48"/>
    </location>
</feature>
<proteinExistence type="predicted"/>
<feature type="non-terminal residue" evidence="2">
    <location>
        <position position="370"/>
    </location>
</feature>
<dbReference type="EMBL" id="KU754535">
    <property type="protein sequence ID" value="AMO03250.1"/>
    <property type="molecule type" value="Genomic_RNA"/>
</dbReference>